<comment type="caution">
    <text evidence="1">The sequence shown here is derived from an EMBL/GenBank/DDBJ whole genome shotgun (WGS) entry which is preliminary data.</text>
</comment>
<protein>
    <submittedName>
        <fullName evidence="1">Uncharacterized protein</fullName>
    </submittedName>
</protein>
<organism evidence="1 2">
    <name type="scientific">Actinophytocola algeriensis</name>
    <dbReference type="NCBI Taxonomy" id="1768010"/>
    <lineage>
        <taxon>Bacteria</taxon>
        <taxon>Bacillati</taxon>
        <taxon>Actinomycetota</taxon>
        <taxon>Actinomycetes</taxon>
        <taxon>Pseudonocardiales</taxon>
        <taxon>Pseudonocardiaceae</taxon>
    </lineage>
</organism>
<accession>A0A7W7Q3M7</accession>
<gene>
    <name evidence="1" type="ORF">FHR82_002542</name>
</gene>
<evidence type="ECO:0000313" key="1">
    <source>
        <dbReference type="EMBL" id="MBB4906322.1"/>
    </source>
</evidence>
<keyword evidence="2" id="KW-1185">Reference proteome</keyword>
<sequence>MPLDRHHEPVNQAVISRNTVCHAAIGSGPPTGDDMAAIPTAISTCATSTARWRRGYASGARAAATSRATQ</sequence>
<dbReference type="Proteomes" id="UP000520767">
    <property type="component" value="Unassembled WGS sequence"/>
</dbReference>
<name>A0A7W7Q3M7_9PSEU</name>
<evidence type="ECO:0000313" key="2">
    <source>
        <dbReference type="Proteomes" id="UP000520767"/>
    </source>
</evidence>
<proteinExistence type="predicted"/>
<reference evidence="1 2" key="1">
    <citation type="submission" date="2020-08" db="EMBL/GenBank/DDBJ databases">
        <title>Genomic Encyclopedia of Type Strains, Phase III (KMG-III): the genomes of soil and plant-associated and newly described type strains.</title>
        <authorList>
            <person name="Whitman W."/>
        </authorList>
    </citation>
    <scope>NUCLEOTIDE SEQUENCE [LARGE SCALE GENOMIC DNA]</scope>
    <source>
        <strain evidence="1 2">CECT 8960</strain>
    </source>
</reference>
<dbReference type="EMBL" id="JACHJQ010000003">
    <property type="protein sequence ID" value="MBB4906322.1"/>
    <property type="molecule type" value="Genomic_DNA"/>
</dbReference>
<dbReference type="RefSeq" id="WP_184811592.1">
    <property type="nucleotide sequence ID" value="NZ_JACHJQ010000003.1"/>
</dbReference>
<dbReference type="AlphaFoldDB" id="A0A7W7Q3M7"/>